<proteinExistence type="predicted"/>
<protein>
    <submittedName>
        <fullName evidence="1">Uncharacterized protein</fullName>
    </submittedName>
</protein>
<reference evidence="1" key="2">
    <citation type="submission" date="2020-02" db="EMBL/GenBank/DDBJ databases">
        <authorList>
            <person name="Gilchrist C.L.M."/>
            <person name="Chooi Y.-H."/>
        </authorList>
    </citation>
    <scope>NUCLEOTIDE SEQUENCE</scope>
    <source>
        <strain evidence="1">MST-FP2251</strain>
    </source>
</reference>
<name>A0AAD4D0F3_ASPNN</name>
<dbReference type="Proteomes" id="UP001194746">
    <property type="component" value="Unassembled WGS sequence"/>
</dbReference>
<keyword evidence="2" id="KW-1185">Reference proteome</keyword>
<reference evidence="1" key="1">
    <citation type="journal article" date="2019" name="Beilstein J. Org. Chem.">
        <title>Nanangenines: drimane sesquiterpenoids as the dominant metabolite cohort of a novel Australian fungus, Aspergillus nanangensis.</title>
        <authorList>
            <person name="Lacey H.J."/>
            <person name="Gilchrist C.L.M."/>
            <person name="Crombie A."/>
            <person name="Kalaitzis J.A."/>
            <person name="Vuong D."/>
            <person name="Rutledge P.J."/>
            <person name="Turner P."/>
            <person name="Pitt J.I."/>
            <person name="Lacey E."/>
            <person name="Chooi Y.H."/>
            <person name="Piggott A.M."/>
        </authorList>
    </citation>
    <scope>NUCLEOTIDE SEQUENCE</scope>
    <source>
        <strain evidence="1">MST-FP2251</strain>
    </source>
</reference>
<evidence type="ECO:0000313" key="2">
    <source>
        <dbReference type="Proteomes" id="UP001194746"/>
    </source>
</evidence>
<gene>
    <name evidence="1" type="ORF">FE257_000060</name>
</gene>
<comment type="caution">
    <text evidence="1">The sequence shown here is derived from an EMBL/GenBank/DDBJ whole genome shotgun (WGS) entry which is preliminary data.</text>
</comment>
<dbReference type="EMBL" id="VCAU01000001">
    <property type="protein sequence ID" value="KAF9895158.1"/>
    <property type="molecule type" value="Genomic_DNA"/>
</dbReference>
<organism evidence="1 2">
    <name type="scientific">Aspergillus nanangensis</name>
    <dbReference type="NCBI Taxonomy" id="2582783"/>
    <lineage>
        <taxon>Eukaryota</taxon>
        <taxon>Fungi</taxon>
        <taxon>Dikarya</taxon>
        <taxon>Ascomycota</taxon>
        <taxon>Pezizomycotina</taxon>
        <taxon>Eurotiomycetes</taxon>
        <taxon>Eurotiomycetidae</taxon>
        <taxon>Eurotiales</taxon>
        <taxon>Aspergillaceae</taxon>
        <taxon>Aspergillus</taxon>
        <taxon>Aspergillus subgen. Circumdati</taxon>
    </lineage>
</organism>
<accession>A0AAD4D0F3</accession>
<evidence type="ECO:0000313" key="1">
    <source>
        <dbReference type="EMBL" id="KAF9895158.1"/>
    </source>
</evidence>
<sequence>MPVTLRILLPTLTGLGPDTTGRVFGGSALDGYVAVSTSWKEDLAVENDAYLLEVIFEGELSNVISLVPAAVVLQRQKRLRFLRVTQTILVSGASIQQGSLIPFHFDIPNNVYGLDRDFYLGDREETLPPSLSLISDHVHTKNDMFVRGVCDISYRVRARMITRAGQYAGEASSHPVTFIPTNPSPLPPLCITDFGSEYALAALQKMDVFNFLQLQNSFELSIHTDEPSPLVFGRQKKTPFTTVRLRLRYRHTPTAQDSAHAVSRSPPPEMFFSVQSTLHAATFLSVAPQMSLPKQGDVEASTLLMKKTTVCESRARTLRFSGWKPVDQLDSNNYQWESNTALIFAYEGADLPAPTFACTYASRRYALSIQLRLESHRGTKFRLRVPVQITYCDPSAASPELATVEIPETRCMPPIYTE</sequence>
<dbReference type="AlphaFoldDB" id="A0AAD4D0F3"/>